<dbReference type="InterPro" id="IPR042072">
    <property type="entry name" value="DsrC-like_C"/>
</dbReference>
<gene>
    <name evidence="4" type="ORF">HUF19_08815</name>
</gene>
<evidence type="ECO:0000256" key="1">
    <source>
        <dbReference type="ARBA" id="ARBA00004496"/>
    </source>
</evidence>
<keyword evidence="3" id="KW-0808">Transferase</keyword>
<dbReference type="Proteomes" id="UP001065322">
    <property type="component" value="Chromosome"/>
</dbReference>
<dbReference type="RefSeq" id="WP_260999438.1">
    <property type="nucleotide sequence ID" value="NZ_CP054475.1"/>
</dbReference>
<keyword evidence="5" id="KW-1185">Reference proteome</keyword>
<dbReference type="PIRSF" id="PIRSF006223">
    <property type="entry name" value="DsrC_TusE"/>
    <property type="match status" value="1"/>
</dbReference>
<sequence length="104" mass="11500">MSELQLDNDGFLLNLSDWSEAVATELAQSEGIELTAAHWEILWALRDFYQQYDLAPAMRPLSKHLKQTLGAEKSGSIYLLTLFPGSPAKIAAKIAGLPRPENCL</sequence>
<dbReference type="Gene3D" id="1.10.10.370">
    <property type="entry name" value="DsrC-like protein, C-terminal domain"/>
    <property type="match status" value="1"/>
</dbReference>
<evidence type="ECO:0000256" key="3">
    <source>
        <dbReference type="PIRNR" id="PIRNR006223"/>
    </source>
</evidence>
<protein>
    <recommendedName>
        <fullName evidence="3">Sulfurtransferase</fullName>
        <ecNumber evidence="3">2.8.1.-</ecNumber>
    </recommendedName>
</protein>
<dbReference type="EMBL" id="CP054475">
    <property type="protein sequence ID" value="UXD87528.1"/>
    <property type="molecule type" value="Genomic_DNA"/>
</dbReference>
<organism evidence="4 5">
    <name type="scientific">Thalassolituus hydrocarboniclasticus</name>
    <dbReference type="NCBI Taxonomy" id="2742796"/>
    <lineage>
        <taxon>Bacteria</taxon>
        <taxon>Pseudomonadati</taxon>
        <taxon>Pseudomonadota</taxon>
        <taxon>Gammaproteobacteria</taxon>
        <taxon>Oceanospirillales</taxon>
        <taxon>Oceanospirillaceae</taxon>
        <taxon>Thalassolituus</taxon>
    </lineage>
</organism>
<comment type="function">
    <text evidence="3">Part of a sulfur-relay system.</text>
</comment>
<accession>A0ABY6AAB6</accession>
<dbReference type="PANTHER" id="PTHR37010:SF1">
    <property type="entry name" value="SULFURTRANSFERASE TUSE"/>
    <property type="match status" value="1"/>
</dbReference>
<dbReference type="SUPFAM" id="SSF69721">
    <property type="entry name" value="DsrC, the gamma subunit of dissimilatory sulfite reductase"/>
    <property type="match status" value="1"/>
</dbReference>
<dbReference type="NCBIfam" id="TIGR03342">
    <property type="entry name" value="dsrC_tusE_dsvC"/>
    <property type="match status" value="1"/>
</dbReference>
<evidence type="ECO:0000313" key="5">
    <source>
        <dbReference type="Proteomes" id="UP001065322"/>
    </source>
</evidence>
<evidence type="ECO:0000313" key="4">
    <source>
        <dbReference type="EMBL" id="UXD87528.1"/>
    </source>
</evidence>
<comment type="similarity">
    <text evidence="3">Belongs to the dsrC/tusE family.</text>
</comment>
<dbReference type="EC" id="2.8.1.-" evidence="3"/>
<name>A0ABY6AAB6_9GAMM</name>
<keyword evidence="2" id="KW-0963">Cytoplasm</keyword>
<dbReference type="InterPro" id="IPR043163">
    <property type="entry name" value="DsrC-like_N"/>
</dbReference>
<comment type="subcellular location">
    <subcellularLocation>
        <location evidence="1">Cytoplasm</location>
    </subcellularLocation>
</comment>
<dbReference type="PANTHER" id="PTHR37010">
    <property type="entry name" value="SULFURTRANSFERASE TUSE"/>
    <property type="match status" value="1"/>
</dbReference>
<dbReference type="Pfam" id="PF04358">
    <property type="entry name" value="DsrC"/>
    <property type="match status" value="1"/>
</dbReference>
<evidence type="ECO:0000256" key="2">
    <source>
        <dbReference type="ARBA" id="ARBA00022490"/>
    </source>
</evidence>
<dbReference type="Gene3D" id="3.30.1420.10">
    <property type="match status" value="1"/>
</dbReference>
<proteinExistence type="inferred from homology"/>
<dbReference type="InterPro" id="IPR025526">
    <property type="entry name" value="DsrC-like_dom_sf"/>
</dbReference>
<dbReference type="InterPro" id="IPR007453">
    <property type="entry name" value="DsrC/TusE"/>
</dbReference>
<reference evidence="5" key="1">
    <citation type="submission" date="2020-06" db="EMBL/GenBank/DDBJ databases">
        <title>Thalassolituus marinus alknpb1M-1, a hydrocarbon-degrading bacterium isolated from the deep-sea overlying water using an in-situ strategy from the South China Sea basin.</title>
        <authorList>
            <person name="Dong C."/>
            <person name="Chen Y."/>
            <person name="Shao Z."/>
        </authorList>
    </citation>
    <scope>NUCLEOTIDE SEQUENCE [LARGE SCALE GENOMIC DNA]</scope>
    <source>
        <strain evidence="5">alknpb1M-1</strain>
    </source>
</reference>